<dbReference type="eggNOG" id="COG3712">
    <property type="taxonomic scope" value="Bacteria"/>
</dbReference>
<gene>
    <name evidence="2" type="ordered locus">TVNIR_1382</name>
</gene>
<keyword evidence="1" id="KW-0732">Signal</keyword>
<feature type="signal peptide" evidence="1">
    <location>
        <begin position="1"/>
        <end position="27"/>
    </location>
</feature>
<dbReference type="Proteomes" id="UP000010809">
    <property type="component" value="Chromosome"/>
</dbReference>
<dbReference type="HOGENOM" id="CLU_1098107_0_0_6"/>
<dbReference type="AlphaFoldDB" id="L0DVJ4"/>
<evidence type="ECO:0000313" key="3">
    <source>
        <dbReference type="Proteomes" id="UP000010809"/>
    </source>
</evidence>
<evidence type="ECO:0008006" key="4">
    <source>
        <dbReference type="Google" id="ProtNLM"/>
    </source>
</evidence>
<dbReference type="STRING" id="1255043.TVNIR_1382"/>
<evidence type="ECO:0000256" key="1">
    <source>
        <dbReference type="SAM" id="SignalP"/>
    </source>
</evidence>
<dbReference type="OrthoDB" id="9837805at2"/>
<dbReference type="RefSeq" id="WP_015258189.1">
    <property type="nucleotide sequence ID" value="NC_019902.2"/>
</dbReference>
<evidence type="ECO:0000313" key="2">
    <source>
        <dbReference type="EMBL" id="AGA33053.1"/>
    </source>
</evidence>
<name>L0DVJ4_THIND</name>
<keyword evidence="3" id="KW-1185">Reference proteome</keyword>
<dbReference type="KEGG" id="tni:TVNIR_1382"/>
<dbReference type="PATRIC" id="fig|1255043.3.peg.1399"/>
<feature type="chain" id="PRO_5003940451" description="FecR protein domain-containing protein" evidence="1">
    <location>
        <begin position="28"/>
        <end position="251"/>
    </location>
</feature>
<accession>L0DVJ4</accession>
<organism evidence="2 3">
    <name type="scientific">Thioalkalivibrio nitratireducens (strain DSM 14787 / UNIQEM 213 / ALEN2)</name>
    <dbReference type="NCBI Taxonomy" id="1255043"/>
    <lineage>
        <taxon>Bacteria</taxon>
        <taxon>Pseudomonadati</taxon>
        <taxon>Pseudomonadota</taxon>
        <taxon>Gammaproteobacteria</taxon>
        <taxon>Chromatiales</taxon>
        <taxon>Ectothiorhodospiraceae</taxon>
        <taxon>Thioalkalivibrio</taxon>
    </lineage>
</organism>
<sequence length="251" mass="24980">MKTKLTSGLMGFAFIGLTLAASGPALAGSIGDLVAHDTVRISQQGSEGSINVSSTRYAWYSGDRIDTRNGRAVLDLDAGASVGFAAQTRASLALEGNRIRANLDAGSLLYAIPEPGLSLHVSSGPYEFSTTGDGEIVQVSGSGSGSFGMIQRLDDGQLKVTVREGTVTARDASGNVYYRVGAGERVTFSADEPGLIQAQVEAADPGAAGAAGGGAGAIGRGLGLAFLGGGLAVVGGSAAASSTSDPDPVSP</sequence>
<reference evidence="2" key="1">
    <citation type="submission" date="2015-12" db="EMBL/GenBank/DDBJ databases">
        <authorList>
            <person name="Tikhonova T.V."/>
            <person name="Pavlov A.R."/>
            <person name="Beletsky A.V."/>
            <person name="Mardanov A.V."/>
            <person name="Sorokin D.Y."/>
            <person name="Ravin N.V."/>
            <person name="Popov V.O."/>
        </authorList>
    </citation>
    <scope>NUCLEOTIDE SEQUENCE</scope>
    <source>
        <strain evidence="2">DSM 14787</strain>
    </source>
</reference>
<proteinExistence type="predicted"/>
<protein>
    <recommendedName>
        <fullName evidence="4">FecR protein domain-containing protein</fullName>
    </recommendedName>
</protein>
<dbReference type="EMBL" id="CP003989">
    <property type="protein sequence ID" value="AGA33053.1"/>
    <property type="molecule type" value="Genomic_DNA"/>
</dbReference>